<name>A0ABY4WC41_9PROT</name>
<evidence type="ECO:0000313" key="1">
    <source>
        <dbReference type="EMBL" id="USG62809.1"/>
    </source>
</evidence>
<protein>
    <recommendedName>
        <fullName evidence="3">Capsular biosynthesis protein</fullName>
    </recommendedName>
</protein>
<dbReference type="CDD" id="cd16440">
    <property type="entry name" value="beta_Kdo_transferase_KpsC_1"/>
    <property type="match status" value="1"/>
</dbReference>
<dbReference type="EMBL" id="CP098747">
    <property type="protein sequence ID" value="USG62809.1"/>
    <property type="molecule type" value="Genomic_DNA"/>
</dbReference>
<evidence type="ECO:0008006" key="3">
    <source>
        <dbReference type="Google" id="ProtNLM"/>
    </source>
</evidence>
<gene>
    <name evidence="1" type="ORF">NBZ79_07450</name>
</gene>
<dbReference type="Pfam" id="PF05159">
    <property type="entry name" value="Capsule_synth"/>
    <property type="match status" value="4"/>
</dbReference>
<organism evidence="1 2">
    <name type="scientific">Sneathiella marina</name>
    <dbReference type="NCBI Taxonomy" id="2950108"/>
    <lineage>
        <taxon>Bacteria</taxon>
        <taxon>Pseudomonadati</taxon>
        <taxon>Pseudomonadota</taxon>
        <taxon>Alphaproteobacteria</taxon>
        <taxon>Sneathiellales</taxon>
        <taxon>Sneathiellaceae</taxon>
        <taxon>Sneathiella</taxon>
    </lineage>
</organism>
<dbReference type="InterPro" id="IPR007833">
    <property type="entry name" value="Capsule_polysaccharide_synth"/>
</dbReference>
<keyword evidence="2" id="KW-1185">Reference proteome</keyword>
<dbReference type="RefSeq" id="WP_251936970.1">
    <property type="nucleotide sequence ID" value="NZ_CP098747.1"/>
</dbReference>
<reference evidence="1" key="1">
    <citation type="submission" date="2022-06" db="EMBL/GenBank/DDBJ databases">
        <title>Sneathiella actinostolidae sp. nov., isolated from a sea anemonein the Western Pacific Ocean.</title>
        <authorList>
            <person name="Wei M.J."/>
        </authorList>
    </citation>
    <scope>NUCLEOTIDE SEQUENCE</scope>
    <source>
        <strain evidence="1">PHK-P5</strain>
    </source>
</reference>
<dbReference type="CDD" id="cd16439">
    <property type="entry name" value="beta_Kdo_transferase_KpsC_2"/>
    <property type="match status" value="1"/>
</dbReference>
<sequence length="678" mass="76774">MIPCVNSFLGSETAFTGSQTLPKNVDTVAGWGMKRSGKAAERLAYQHGIECLRLEDGFLRSYGPGEKYPPLSLIADKTGIYYDATRASDLENLLNSDDNLLQGIEVDADRARQLLVEQKLSKYNMAPEPKSSVFPDTEVSRVLVVDQTKGDSSIDLGLACEETFRIMLEAARAENPDAILYVKTHPEVSSGDKKGHLSFIEEDAKTVLIREEMCPISLLSHMDKVYVVTSQMGFEALLVGKPVSCFGMPWYAGWGVTDDRQLNSRRTRDRSVQELFAAAYFHYTHYLDPVTRKRGSIFDVISFLCLQKEMAASLQNRRTICVGFPNWKAQNVLPFLAFERRKVSFVRHARNLHKKDVKSSDRLICWGADTPAELLEMSKKTGASIWHMEDGFIRSVGLGSDLIPPSSLVLDHVGMYFDPKQPSHLEEILNRAEFDKEDITRAIWIRKFIIDNALCKYNLEKLEATNWSSAGKKIILVPGQVEDDASIKLGCESVKTNLGLLKAVRSANPDAYIVYKPHPDVLFGKRPGNIDRAQVYQFADYSEEKRGIISCLESCDAVHTMTSLTGFDALLRGKQVTVYGKPFYAGWGLTDDIHDIPWRKRVLSIEELVVGTLIRYPLYWDQNLRGFTSCEAVLHHLRDLRDQLISRDELKNLNGGYLRRLTRKLHLYYQSTILWNNY</sequence>
<proteinExistence type="predicted"/>
<evidence type="ECO:0000313" key="2">
    <source>
        <dbReference type="Proteomes" id="UP001056291"/>
    </source>
</evidence>
<dbReference type="Proteomes" id="UP001056291">
    <property type="component" value="Chromosome"/>
</dbReference>
<accession>A0ABY4WC41</accession>